<evidence type="ECO:0000313" key="1">
    <source>
        <dbReference type="EMBL" id="JAH00583.1"/>
    </source>
</evidence>
<dbReference type="AlphaFoldDB" id="A0A0E9P9P5"/>
<organism evidence="1">
    <name type="scientific">Anguilla anguilla</name>
    <name type="common">European freshwater eel</name>
    <name type="synonym">Muraena anguilla</name>
    <dbReference type="NCBI Taxonomy" id="7936"/>
    <lineage>
        <taxon>Eukaryota</taxon>
        <taxon>Metazoa</taxon>
        <taxon>Chordata</taxon>
        <taxon>Craniata</taxon>
        <taxon>Vertebrata</taxon>
        <taxon>Euteleostomi</taxon>
        <taxon>Actinopterygii</taxon>
        <taxon>Neopterygii</taxon>
        <taxon>Teleostei</taxon>
        <taxon>Anguilliformes</taxon>
        <taxon>Anguillidae</taxon>
        <taxon>Anguilla</taxon>
    </lineage>
</organism>
<sequence>MQRVAQRSGKCRCLWESGQTGHSSASKKLITEHFLFPTKGRITYSIKQTRGHCSQTRRSDL</sequence>
<dbReference type="EMBL" id="GBXM01107994">
    <property type="protein sequence ID" value="JAH00583.1"/>
    <property type="molecule type" value="Transcribed_RNA"/>
</dbReference>
<proteinExistence type="predicted"/>
<protein>
    <submittedName>
        <fullName evidence="1">Uncharacterized protein</fullName>
    </submittedName>
</protein>
<name>A0A0E9P9P5_ANGAN</name>
<accession>A0A0E9P9P5</accession>
<reference evidence="1" key="2">
    <citation type="journal article" date="2015" name="Fish Shellfish Immunol.">
        <title>Early steps in the European eel (Anguilla anguilla)-Vibrio vulnificus interaction in the gills: Role of the RtxA13 toxin.</title>
        <authorList>
            <person name="Callol A."/>
            <person name="Pajuelo D."/>
            <person name="Ebbesson L."/>
            <person name="Teles M."/>
            <person name="MacKenzie S."/>
            <person name="Amaro C."/>
        </authorList>
    </citation>
    <scope>NUCLEOTIDE SEQUENCE</scope>
</reference>
<reference evidence="1" key="1">
    <citation type="submission" date="2014-11" db="EMBL/GenBank/DDBJ databases">
        <authorList>
            <person name="Amaro Gonzalez C."/>
        </authorList>
    </citation>
    <scope>NUCLEOTIDE SEQUENCE</scope>
</reference>